<dbReference type="SUPFAM" id="SSF52540">
    <property type="entry name" value="P-loop containing nucleoside triphosphate hydrolases"/>
    <property type="match status" value="1"/>
</dbReference>
<feature type="domain" description="CobW C-terminal" evidence="2">
    <location>
        <begin position="319"/>
        <end position="515"/>
    </location>
</feature>
<comment type="caution">
    <text evidence="3">The sequence shown here is derived from an EMBL/GenBank/DDBJ whole genome shotgun (WGS) entry which is preliminary data.</text>
</comment>
<dbReference type="SUPFAM" id="SSF90002">
    <property type="entry name" value="Hypothetical protein YjiA, C-terminal domain"/>
    <property type="match status" value="1"/>
</dbReference>
<dbReference type="InterPro" id="IPR003495">
    <property type="entry name" value="CobW/HypB/UreG_nucleotide-bd"/>
</dbReference>
<evidence type="ECO:0000259" key="2">
    <source>
        <dbReference type="SMART" id="SM00833"/>
    </source>
</evidence>
<dbReference type="Proteomes" id="UP001583186">
    <property type="component" value="Unassembled WGS sequence"/>
</dbReference>
<proteinExistence type="predicted"/>
<dbReference type="InterPro" id="IPR011629">
    <property type="entry name" value="CobW-like_C"/>
</dbReference>
<dbReference type="Gene3D" id="3.40.50.300">
    <property type="entry name" value="P-loop containing nucleotide triphosphate hydrolases"/>
    <property type="match status" value="1"/>
</dbReference>
<organism evidence="3 4">
    <name type="scientific">Sporothrix stenoceras</name>
    <dbReference type="NCBI Taxonomy" id="5173"/>
    <lineage>
        <taxon>Eukaryota</taxon>
        <taxon>Fungi</taxon>
        <taxon>Dikarya</taxon>
        <taxon>Ascomycota</taxon>
        <taxon>Pezizomycotina</taxon>
        <taxon>Sordariomycetes</taxon>
        <taxon>Sordariomycetidae</taxon>
        <taxon>Ophiostomatales</taxon>
        <taxon>Ophiostomataceae</taxon>
        <taxon>Sporothrix</taxon>
    </lineage>
</organism>
<dbReference type="Pfam" id="PF02492">
    <property type="entry name" value="cobW"/>
    <property type="match status" value="2"/>
</dbReference>
<name>A0ABR3YVS4_9PEZI</name>
<feature type="region of interest" description="Disordered" evidence="1">
    <location>
        <begin position="1"/>
        <end position="25"/>
    </location>
</feature>
<evidence type="ECO:0000313" key="3">
    <source>
        <dbReference type="EMBL" id="KAL1891987.1"/>
    </source>
</evidence>
<dbReference type="PANTHER" id="PTHR43603:SF1">
    <property type="entry name" value="ZINC-REGULATED GTPASE METALLOPROTEIN ACTIVATOR 1"/>
    <property type="match status" value="1"/>
</dbReference>
<dbReference type="PANTHER" id="PTHR43603">
    <property type="entry name" value="COBW DOMAIN-CONTAINING PROTEIN DDB_G0274527"/>
    <property type="match status" value="1"/>
</dbReference>
<accession>A0ABR3YVS4</accession>
<gene>
    <name evidence="3" type="ORF">Sste5346_007331</name>
</gene>
<keyword evidence="4" id="KW-1185">Reference proteome</keyword>
<feature type="region of interest" description="Disordered" evidence="1">
    <location>
        <begin position="534"/>
        <end position="598"/>
    </location>
</feature>
<feature type="compositionally biased region" description="Acidic residues" evidence="1">
    <location>
        <begin position="373"/>
        <end position="400"/>
    </location>
</feature>
<evidence type="ECO:0000256" key="1">
    <source>
        <dbReference type="SAM" id="MobiDB-lite"/>
    </source>
</evidence>
<feature type="compositionally biased region" description="Basic and acidic residues" evidence="1">
    <location>
        <begin position="552"/>
        <end position="567"/>
    </location>
</feature>
<dbReference type="EMBL" id="JAWCUI010000048">
    <property type="protein sequence ID" value="KAL1891987.1"/>
    <property type="molecule type" value="Genomic_DNA"/>
</dbReference>
<reference evidence="3 4" key="1">
    <citation type="journal article" date="2024" name="IMA Fungus">
        <title>IMA Genome - F19 : A genome assembly and annotation guide to empower mycologists, including annotated draft genome sequences of Ceratocystis pirilliformis, Diaporthe australafricana, Fusarium ophioides, Paecilomyces lecythidis, and Sporothrix stenoceras.</title>
        <authorList>
            <person name="Aylward J."/>
            <person name="Wilson A.M."/>
            <person name="Visagie C.M."/>
            <person name="Spraker J."/>
            <person name="Barnes I."/>
            <person name="Buitendag C."/>
            <person name="Ceriani C."/>
            <person name="Del Mar Angel L."/>
            <person name="du Plessis D."/>
            <person name="Fuchs T."/>
            <person name="Gasser K."/>
            <person name="Kramer D."/>
            <person name="Li W."/>
            <person name="Munsamy K."/>
            <person name="Piso A."/>
            <person name="Price J.L."/>
            <person name="Sonnekus B."/>
            <person name="Thomas C."/>
            <person name="van der Nest A."/>
            <person name="van Dijk A."/>
            <person name="van Heerden A."/>
            <person name="van Vuuren N."/>
            <person name="Yilmaz N."/>
            <person name="Duong T.A."/>
            <person name="van der Merwe N.A."/>
            <person name="Wingfield M.J."/>
            <person name="Wingfield B.D."/>
        </authorList>
    </citation>
    <scope>NUCLEOTIDE SEQUENCE [LARGE SCALE GENOMIC DNA]</scope>
    <source>
        <strain evidence="3 4">CMW 5346</strain>
    </source>
</reference>
<protein>
    <recommendedName>
        <fullName evidence="2">CobW C-terminal domain-containing protein</fullName>
    </recommendedName>
</protein>
<sequence length="598" mass="66908">MARTSSKRPGSGSPKSSKKKAAAALQPKAPLPVTLLSGFLGSGKTTLLQNVLKTNHGLKIAVIVNDIGAVNVDASLIKSSTITQSKEKVIALQNGCICCTLRGDLLEELVRLSALQQFDYVLVESSGISEPEQVAETFDARLADTMAMVADGPDALDAGVRKALKAIKKAGGLDKFARLDTTVTVIDAFTLFHDFDTDDMLSSRRDDVQAEDERTVSDLMVDQIEFADVIVLNKVDLVDAPTKERILSLIKRLNHRAKVLQTNYGRIDNMKEILNTGLFNLERAQTGYGWLQDLHAMTVRQVNGKNVVTPKPETEEYDVQNFVYTRRRPFHPRRLYTLLYDKFILQMEHPDEDEDEEDENACEMDIDGQGSEGDSEDSMLADAPEEDEGKEEDEEEEWGGIDDAPPENSVILANKRTSPLFRRLFRSKGEFFLATRPQQAGEWSQAGAMLTLRGGRPWFATLPPEEYMTGDAEVDRLVQFDLKQGGEWGDRRQELVFIGEALDVPALEAALDACLLDDEEMARWETLMRKAELDKPDKEDVDEEDEDSDMDNNGREAKPTKRERLEEALQDLFEDGFPDWPAPDEVLTMGDHEGHNHK</sequence>
<feature type="region of interest" description="Disordered" evidence="1">
    <location>
        <begin position="350"/>
        <end position="408"/>
    </location>
</feature>
<feature type="compositionally biased region" description="Acidic residues" evidence="1">
    <location>
        <begin position="539"/>
        <end position="550"/>
    </location>
</feature>
<feature type="compositionally biased region" description="Acidic residues" evidence="1">
    <location>
        <begin position="568"/>
        <end position="577"/>
    </location>
</feature>
<evidence type="ECO:0000313" key="4">
    <source>
        <dbReference type="Proteomes" id="UP001583186"/>
    </source>
</evidence>
<dbReference type="InterPro" id="IPR027417">
    <property type="entry name" value="P-loop_NTPase"/>
</dbReference>
<dbReference type="Pfam" id="PF07683">
    <property type="entry name" value="CobW_C"/>
    <property type="match status" value="1"/>
</dbReference>
<dbReference type="CDD" id="cd03112">
    <property type="entry name" value="CobW-like"/>
    <property type="match status" value="1"/>
</dbReference>
<dbReference type="InterPro" id="IPR051927">
    <property type="entry name" value="Zn_Chap_cDPG_Synth"/>
</dbReference>
<feature type="compositionally biased region" description="Acidic residues" evidence="1">
    <location>
        <begin position="350"/>
        <end position="366"/>
    </location>
</feature>
<dbReference type="SMART" id="SM00833">
    <property type="entry name" value="CobW_C"/>
    <property type="match status" value="1"/>
</dbReference>